<keyword evidence="2" id="KW-0812">Transmembrane</keyword>
<proteinExistence type="predicted"/>
<gene>
    <name evidence="3" type="ORF">LELG_03418</name>
</gene>
<evidence type="ECO:0000313" key="3">
    <source>
        <dbReference type="EMBL" id="EDK45239.1"/>
    </source>
</evidence>
<dbReference type="HOGENOM" id="CLU_417409_0_0_1"/>
<protein>
    <submittedName>
        <fullName evidence="3">Uncharacterized protein</fullName>
    </submittedName>
</protein>
<dbReference type="AlphaFoldDB" id="A5E1D1"/>
<evidence type="ECO:0000313" key="4">
    <source>
        <dbReference type="Proteomes" id="UP000001996"/>
    </source>
</evidence>
<keyword evidence="2" id="KW-1133">Transmembrane helix</keyword>
<keyword evidence="4" id="KW-1185">Reference proteome</keyword>
<feature type="compositionally biased region" description="Low complexity" evidence="1">
    <location>
        <begin position="126"/>
        <end position="146"/>
    </location>
</feature>
<keyword evidence="2" id="KW-0472">Membrane</keyword>
<dbReference type="EMBL" id="CH981527">
    <property type="protein sequence ID" value="EDK45239.1"/>
    <property type="molecule type" value="Genomic_DNA"/>
</dbReference>
<dbReference type="InParanoid" id="A5E1D1"/>
<dbReference type="Proteomes" id="UP000001996">
    <property type="component" value="Unassembled WGS sequence"/>
</dbReference>
<dbReference type="KEGG" id="lel:PVL30_002914"/>
<feature type="region of interest" description="Disordered" evidence="1">
    <location>
        <begin position="209"/>
        <end position="289"/>
    </location>
</feature>
<accession>A5E1D1</accession>
<name>A5E1D1_LODEL</name>
<feature type="region of interest" description="Disordered" evidence="1">
    <location>
        <begin position="109"/>
        <end position="147"/>
    </location>
</feature>
<dbReference type="OrthoDB" id="4026422at2759"/>
<reference evidence="3 4" key="1">
    <citation type="journal article" date="2009" name="Nature">
        <title>Evolution of pathogenicity and sexual reproduction in eight Candida genomes.</title>
        <authorList>
            <person name="Butler G."/>
            <person name="Rasmussen M.D."/>
            <person name="Lin M.F."/>
            <person name="Santos M.A."/>
            <person name="Sakthikumar S."/>
            <person name="Munro C.A."/>
            <person name="Rheinbay E."/>
            <person name="Grabherr M."/>
            <person name="Forche A."/>
            <person name="Reedy J.L."/>
            <person name="Agrafioti I."/>
            <person name="Arnaud M.B."/>
            <person name="Bates S."/>
            <person name="Brown A.J."/>
            <person name="Brunke S."/>
            <person name="Costanzo M.C."/>
            <person name="Fitzpatrick D.A."/>
            <person name="de Groot P.W."/>
            <person name="Harris D."/>
            <person name="Hoyer L.L."/>
            <person name="Hube B."/>
            <person name="Klis F.M."/>
            <person name="Kodira C."/>
            <person name="Lennard N."/>
            <person name="Logue M.E."/>
            <person name="Martin R."/>
            <person name="Neiman A.M."/>
            <person name="Nikolaou E."/>
            <person name="Quail M.A."/>
            <person name="Quinn J."/>
            <person name="Santos M.C."/>
            <person name="Schmitzberger F.F."/>
            <person name="Sherlock G."/>
            <person name="Shah P."/>
            <person name="Silverstein K.A."/>
            <person name="Skrzypek M.S."/>
            <person name="Soll D."/>
            <person name="Staggs R."/>
            <person name="Stansfield I."/>
            <person name="Stumpf M.P."/>
            <person name="Sudbery P.E."/>
            <person name="Srikantha T."/>
            <person name="Zeng Q."/>
            <person name="Berman J."/>
            <person name="Berriman M."/>
            <person name="Heitman J."/>
            <person name="Gow N.A."/>
            <person name="Lorenz M.C."/>
            <person name="Birren B.W."/>
            <person name="Kellis M."/>
            <person name="Cuomo C.A."/>
        </authorList>
    </citation>
    <scope>NUCLEOTIDE SEQUENCE [LARGE SCALE GENOMIC DNA]</scope>
    <source>
        <strain evidence="4">ATCC 11503 / BCRC 21390 / CBS 2605 / JCM 1781 / NBRC 1676 / NRRL YB-4239</strain>
    </source>
</reference>
<dbReference type="GeneID" id="5232592"/>
<organism evidence="3 4">
    <name type="scientific">Lodderomyces elongisporus (strain ATCC 11503 / CBS 2605 / JCM 1781 / NBRC 1676 / NRRL YB-4239)</name>
    <name type="common">Yeast</name>
    <name type="synonym">Saccharomyces elongisporus</name>
    <dbReference type="NCBI Taxonomy" id="379508"/>
    <lineage>
        <taxon>Eukaryota</taxon>
        <taxon>Fungi</taxon>
        <taxon>Dikarya</taxon>
        <taxon>Ascomycota</taxon>
        <taxon>Saccharomycotina</taxon>
        <taxon>Pichiomycetes</taxon>
        <taxon>Debaryomycetaceae</taxon>
        <taxon>Candida/Lodderomyces clade</taxon>
        <taxon>Lodderomyces</taxon>
    </lineage>
</organism>
<sequence length="657" mass="72664">MSKAIQTERNTSADAPRASVALTNNNNKLVGAGHGQGHGHVLGASADEDWSVISSSSDFDDDRSTTSSTAQYLLINDTGSYGSDVDNSTAFKIPKIIDGVNYANLKESEEKSKVRGGNGGSGGAVGSSSVGNSNHESSSISPSTASTNLNLDSVISEESTPSADVGSKIKFFENLNHFNASMMKKSSDFYTNYAKAKVEQLNQYISEQSSFHDKEKNGRPAQRNSVGTEDLEDTIELDSKNRLSLSNASDKDYKTGTPNIATNTTLGINDNGIGNGKDDNDDNGKDDNDDNDLDQLIQFLLDNPHYADNFGKQDEARDREKMLKKEELTRTRKQQQTKNKRFANNEYFRTPYLSFLSICLVIICLTFAASGLTYYYIQCFSAKKPLSTFDKLVDLFDSIIYENNIDNTNCKGFWTFGNKKVKVNKFVKHTNALKSALESALSQNINNHELVKSLNKRYKFITALVAKAWNEGKVYALSVDHVLKFWSINPHLGFAKAASKVTKAVTGNFTKARIVSHEWMKMGAKNIQTLAYITKVQTKNIQDFVDLSLFPKATALLKAAFNVLKDQKDPAKRWLKIASLASAKLLKAVVVKLNAAYNSISTIYATQVPRIKAGVRLLSIKIYKHVPEIKLALSQLITPFWRQQTTTSDIIVRQMPS</sequence>
<feature type="compositionally biased region" description="Basic and acidic residues" evidence="1">
    <location>
        <begin position="276"/>
        <end position="286"/>
    </location>
</feature>
<dbReference type="VEuPathDB" id="FungiDB:LELG_03418"/>
<feature type="compositionally biased region" description="Low complexity" evidence="1">
    <location>
        <begin position="263"/>
        <end position="272"/>
    </location>
</feature>
<evidence type="ECO:0000256" key="2">
    <source>
        <dbReference type="SAM" id="Phobius"/>
    </source>
</evidence>
<feature type="compositionally biased region" description="Gly residues" evidence="1">
    <location>
        <begin position="116"/>
        <end position="125"/>
    </location>
</feature>
<feature type="transmembrane region" description="Helical" evidence="2">
    <location>
        <begin position="352"/>
        <end position="377"/>
    </location>
</feature>
<evidence type="ECO:0000256" key="1">
    <source>
        <dbReference type="SAM" id="MobiDB-lite"/>
    </source>
</evidence>